<evidence type="ECO:0000313" key="3">
    <source>
        <dbReference type="Proteomes" id="UP001314170"/>
    </source>
</evidence>
<evidence type="ECO:0000313" key="2">
    <source>
        <dbReference type="EMBL" id="CAK7347310.1"/>
    </source>
</evidence>
<evidence type="ECO:0000256" key="1">
    <source>
        <dbReference type="SAM" id="MobiDB-lite"/>
    </source>
</evidence>
<sequence>MSFLERKEKKYGRDRKIGGDHRTPKRLTILLLSQASDRTLLEHKNISGMFQSELASSKKN</sequence>
<name>A0AAV1S8M1_9ROSI</name>
<dbReference type="Proteomes" id="UP001314170">
    <property type="component" value="Unassembled WGS sequence"/>
</dbReference>
<protein>
    <submittedName>
        <fullName evidence="2">Uncharacterized protein</fullName>
    </submittedName>
</protein>
<dbReference type="AlphaFoldDB" id="A0AAV1S8M1"/>
<feature type="region of interest" description="Disordered" evidence="1">
    <location>
        <begin position="1"/>
        <end position="23"/>
    </location>
</feature>
<reference evidence="2 3" key="1">
    <citation type="submission" date="2024-01" db="EMBL/GenBank/DDBJ databases">
        <authorList>
            <person name="Waweru B."/>
        </authorList>
    </citation>
    <scope>NUCLEOTIDE SEQUENCE [LARGE SCALE GENOMIC DNA]</scope>
</reference>
<keyword evidence="3" id="KW-1185">Reference proteome</keyword>
<organism evidence="2 3">
    <name type="scientific">Dovyalis caffra</name>
    <dbReference type="NCBI Taxonomy" id="77055"/>
    <lineage>
        <taxon>Eukaryota</taxon>
        <taxon>Viridiplantae</taxon>
        <taxon>Streptophyta</taxon>
        <taxon>Embryophyta</taxon>
        <taxon>Tracheophyta</taxon>
        <taxon>Spermatophyta</taxon>
        <taxon>Magnoliopsida</taxon>
        <taxon>eudicotyledons</taxon>
        <taxon>Gunneridae</taxon>
        <taxon>Pentapetalae</taxon>
        <taxon>rosids</taxon>
        <taxon>fabids</taxon>
        <taxon>Malpighiales</taxon>
        <taxon>Salicaceae</taxon>
        <taxon>Flacourtieae</taxon>
        <taxon>Dovyalis</taxon>
    </lineage>
</organism>
<comment type="caution">
    <text evidence="2">The sequence shown here is derived from an EMBL/GenBank/DDBJ whole genome shotgun (WGS) entry which is preliminary data.</text>
</comment>
<accession>A0AAV1S8M1</accession>
<proteinExistence type="predicted"/>
<dbReference type="EMBL" id="CAWUPB010001173">
    <property type="protein sequence ID" value="CAK7347310.1"/>
    <property type="molecule type" value="Genomic_DNA"/>
</dbReference>
<gene>
    <name evidence="2" type="ORF">DCAF_LOCUS19994</name>
</gene>